<keyword evidence="1" id="KW-1133">Transmembrane helix</keyword>
<gene>
    <name evidence="3" type="ORF">LDX50_05640</name>
</gene>
<dbReference type="PANTHER" id="PTHR30590:SF2">
    <property type="entry name" value="INNER MEMBRANE PROTEIN"/>
    <property type="match status" value="1"/>
</dbReference>
<keyword evidence="1" id="KW-0812">Transmembrane</keyword>
<feature type="domain" description="DUF418" evidence="2">
    <location>
        <begin position="268"/>
        <end position="429"/>
    </location>
</feature>
<feature type="transmembrane region" description="Helical" evidence="1">
    <location>
        <begin position="361"/>
        <end position="379"/>
    </location>
</feature>
<dbReference type="InterPro" id="IPR052529">
    <property type="entry name" value="Bact_Transport_Assoc"/>
</dbReference>
<proteinExistence type="predicted"/>
<dbReference type="Proteomes" id="UP001139409">
    <property type="component" value="Unassembled WGS sequence"/>
</dbReference>
<comment type="caution">
    <text evidence="3">The sequence shown here is derived from an EMBL/GenBank/DDBJ whole genome shotgun (WGS) entry which is preliminary data.</text>
</comment>
<sequence length="448" mass="51181">MLNQPTTTLNPVLSADRISALDITRGIALFGILLMNITGFGLGPAAYWNPAVAGGDTGWNLRVFEITSIYFEGTMRGLFSMLFGVGMVLLTDRLLRKEAGIRVADIYFSRTMWLIVFGIIHAYLLLWWGEILYAYGVMGLLIFALRNVKPAYLIIAAVLLLSVDSFRGYLDYQEMLENRAKYEEFQALSEEQQEAADEDLVKAKEEWEGVLKAPKKSAENLENYTKDTQKGYFGMVAAFAPMNNYIQMHLYDWGIYDILSMMIIGIALYRLKIITAEKSYVFYGIMMLIGYPIGIFINYFEFNTAVEGSFMPLAMSKAQITYPVGRLFILAGHVGLIMIFCKSHILSFLQKGLAAVGRMALTNYVMHSVICMFLFYSFGFGLFGKLQRYELYYVVAAIWAFQLVASPLWLNYFRFGPLEWLWRSLTYRKLQPMRKQKLIQQPVTVPEV</sequence>
<feature type="transmembrane region" description="Helical" evidence="1">
    <location>
        <begin position="391"/>
        <end position="413"/>
    </location>
</feature>
<feature type="transmembrane region" description="Helical" evidence="1">
    <location>
        <begin position="27"/>
        <end position="48"/>
    </location>
</feature>
<accession>A0A9X1HQ92</accession>
<dbReference type="Pfam" id="PF04235">
    <property type="entry name" value="DUF418"/>
    <property type="match status" value="1"/>
</dbReference>
<evidence type="ECO:0000313" key="4">
    <source>
        <dbReference type="Proteomes" id="UP001139409"/>
    </source>
</evidence>
<keyword evidence="4" id="KW-1185">Reference proteome</keyword>
<evidence type="ECO:0000313" key="3">
    <source>
        <dbReference type="EMBL" id="MCA6074339.1"/>
    </source>
</evidence>
<organism evidence="3 4">
    <name type="scientific">Fulvivirga sedimenti</name>
    <dbReference type="NCBI Taxonomy" id="2879465"/>
    <lineage>
        <taxon>Bacteria</taxon>
        <taxon>Pseudomonadati</taxon>
        <taxon>Bacteroidota</taxon>
        <taxon>Cytophagia</taxon>
        <taxon>Cytophagales</taxon>
        <taxon>Fulvivirgaceae</taxon>
        <taxon>Fulvivirga</taxon>
    </lineage>
</organism>
<evidence type="ECO:0000256" key="1">
    <source>
        <dbReference type="SAM" id="Phobius"/>
    </source>
</evidence>
<protein>
    <submittedName>
        <fullName evidence="3">DUF418 domain-containing protein</fullName>
    </submittedName>
</protein>
<evidence type="ECO:0000259" key="2">
    <source>
        <dbReference type="Pfam" id="PF04235"/>
    </source>
</evidence>
<feature type="transmembrane region" description="Helical" evidence="1">
    <location>
        <begin position="253"/>
        <end position="271"/>
    </location>
</feature>
<feature type="transmembrane region" description="Helical" evidence="1">
    <location>
        <begin position="112"/>
        <end position="145"/>
    </location>
</feature>
<feature type="transmembrane region" description="Helical" evidence="1">
    <location>
        <begin position="320"/>
        <end position="340"/>
    </location>
</feature>
<dbReference type="EMBL" id="JAIXNE010000001">
    <property type="protein sequence ID" value="MCA6074339.1"/>
    <property type="molecule type" value="Genomic_DNA"/>
</dbReference>
<feature type="transmembrane region" description="Helical" evidence="1">
    <location>
        <begin position="280"/>
        <end position="300"/>
    </location>
</feature>
<feature type="transmembrane region" description="Helical" evidence="1">
    <location>
        <begin position="68"/>
        <end position="91"/>
    </location>
</feature>
<reference evidence="3" key="1">
    <citation type="submission" date="2021-09" db="EMBL/GenBank/DDBJ databases">
        <title>Fulvivirga sp. isolated from coastal sediment.</title>
        <authorList>
            <person name="Yu H."/>
        </authorList>
    </citation>
    <scope>NUCLEOTIDE SEQUENCE</scope>
    <source>
        <strain evidence="3">1062</strain>
    </source>
</reference>
<name>A0A9X1HQ92_9BACT</name>
<keyword evidence="1" id="KW-0472">Membrane</keyword>
<dbReference type="AlphaFoldDB" id="A0A9X1HQ92"/>
<dbReference type="PANTHER" id="PTHR30590">
    <property type="entry name" value="INNER MEMBRANE PROTEIN"/>
    <property type="match status" value="1"/>
</dbReference>
<dbReference type="InterPro" id="IPR007349">
    <property type="entry name" value="DUF418"/>
</dbReference>
<dbReference type="RefSeq" id="WP_225697433.1">
    <property type="nucleotide sequence ID" value="NZ_JAIXNE010000001.1"/>
</dbReference>
<feature type="transmembrane region" description="Helical" evidence="1">
    <location>
        <begin position="151"/>
        <end position="170"/>
    </location>
</feature>